<keyword evidence="1" id="KW-0479">Metal-binding</keyword>
<dbReference type="AlphaFoldDB" id="A0A329T4C6"/>
<feature type="region of interest" description="Disordered" evidence="6">
    <location>
        <begin position="99"/>
        <end position="140"/>
    </location>
</feature>
<dbReference type="PROSITE" id="PS50808">
    <property type="entry name" value="ZF_BED"/>
    <property type="match status" value="1"/>
</dbReference>
<evidence type="ECO:0000313" key="9">
    <source>
        <dbReference type="EMBL" id="KAG2944683.1"/>
    </source>
</evidence>
<reference evidence="14 15" key="1">
    <citation type="submission" date="2018-01" db="EMBL/GenBank/DDBJ databases">
        <title>Draft genome of the strawberry crown rot pathogen Phytophthora cactorum.</title>
        <authorList>
            <person name="Armitage A.D."/>
            <person name="Lysoe E."/>
            <person name="Nellist C.F."/>
            <person name="Harrison R.J."/>
            <person name="Brurberg M.B."/>
        </authorList>
    </citation>
    <scope>NUCLEOTIDE SEQUENCE [LARGE SCALE GENOMIC DNA]</scope>
    <source>
        <strain evidence="14 15">10300</strain>
    </source>
</reference>
<keyword evidence="15" id="KW-1185">Reference proteome</keyword>
<comment type="caution">
    <text evidence="14">The sequence shown here is derived from an EMBL/GenBank/DDBJ whole genome shotgun (WGS) entry which is preliminary data.</text>
</comment>
<sequence length="273" mass="29860">MVKPLNKEWQLFGHKYRVAGAKGAKVDCKACHKQVSAAVNRLQSHMRICPARSSLGTALSNSSRNICSKGGSSSTGLSEAIPTTSELIEQAIEASALAAEQQAESNVNATESNAPPAKKQRQTTAKSRDRPRWGAPATSSMNADDVWLSSVVTGPPTMTTPEGSATAASFNSKRLEIEEKRLQLEITRDQREERQERLNLEILEAQARREKLLAEKEEYEAKVLLALSRKRLRDQEVCEEEIDRILPISSSQSRKSIGASAIEASSENDDAAD</sequence>
<dbReference type="Proteomes" id="UP000760860">
    <property type="component" value="Unassembled WGS sequence"/>
</dbReference>
<reference evidence="8" key="2">
    <citation type="submission" date="2018-10" db="EMBL/GenBank/DDBJ databases">
        <title>Effector identification in a new, highly contiguous assembly of the strawberry crown rot pathogen Phytophthora cactorum.</title>
        <authorList>
            <person name="Armitage A.D."/>
            <person name="Nellist C.F."/>
            <person name="Bates H."/>
            <person name="Vickerstaff R.J."/>
            <person name="Harrison R.J."/>
        </authorList>
    </citation>
    <scope>NUCLEOTIDE SEQUENCE</scope>
    <source>
        <strain evidence="8">15-7</strain>
        <strain evidence="9">4032</strain>
        <strain evidence="10">4040</strain>
        <strain evidence="11">P415</strain>
        <strain evidence="12">P421</strain>
    </source>
</reference>
<feature type="region of interest" description="Disordered" evidence="6">
    <location>
        <begin position="249"/>
        <end position="273"/>
    </location>
</feature>
<dbReference type="VEuPathDB" id="FungiDB:PC110_g57"/>
<dbReference type="GO" id="GO:0008270">
    <property type="term" value="F:zinc ion binding"/>
    <property type="evidence" value="ECO:0007669"/>
    <property type="project" value="UniProtKB-KW"/>
</dbReference>
<dbReference type="GO" id="GO:0003677">
    <property type="term" value="F:DNA binding"/>
    <property type="evidence" value="ECO:0007669"/>
    <property type="project" value="InterPro"/>
</dbReference>
<evidence type="ECO:0000313" key="12">
    <source>
        <dbReference type="EMBL" id="KAG3227991.1"/>
    </source>
</evidence>
<dbReference type="Proteomes" id="UP000735874">
    <property type="component" value="Unassembled WGS sequence"/>
</dbReference>
<dbReference type="OrthoDB" id="116195at2759"/>
<evidence type="ECO:0000313" key="10">
    <source>
        <dbReference type="EMBL" id="KAG2953937.1"/>
    </source>
</evidence>
<dbReference type="Proteomes" id="UP000774804">
    <property type="component" value="Unassembled WGS sequence"/>
</dbReference>
<feature type="compositionally biased region" description="Low complexity" evidence="6">
    <location>
        <begin position="256"/>
        <end position="265"/>
    </location>
</feature>
<proteinExistence type="predicted"/>
<reference evidence="13" key="3">
    <citation type="submission" date="2021-01" db="EMBL/GenBank/DDBJ databases">
        <title>Phytophthora aleatoria, a newly-described species from Pinus radiata is distinct from Phytophthora cactorum isolates based on comparative genomics.</title>
        <authorList>
            <person name="Mcdougal R."/>
            <person name="Panda P."/>
            <person name="Williams N."/>
            <person name="Studholme D.J."/>
        </authorList>
    </citation>
    <scope>NUCLEOTIDE SEQUENCE</scope>
    <source>
        <strain evidence="13">NZFS 3830</strain>
    </source>
</reference>
<protein>
    <recommendedName>
        <fullName evidence="7">BED-type domain-containing protein</fullName>
    </recommendedName>
</protein>
<evidence type="ECO:0000313" key="15">
    <source>
        <dbReference type="Proteomes" id="UP000251314"/>
    </source>
</evidence>
<dbReference type="Proteomes" id="UP000736787">
    <property type="component" value="Unassembled WGS sequence"/>
</dbReference>
<evidence type="ECO:0000313" key="11">
    <source>
        <dbReference type="EMBL" id="KAG2998749.1"/>
    </source>
</evidence>
<dbReference type="Proteomes" id="UP000697107">
    <property type="component" value="Unassembled WGS sequence"/>
</dbReference>
<evidence type="ECO:0000259" key="7">
    <source>
        <dbReference type="PROSITE" id="PS50808"/>
    </source>
</evidence>
<evidence type="ECO:0000256" key="3">
    <source>
        <dbReference type="ARBA" id="ARBA00022833"/>
    </source>
</evidence>
<evidence type="ECO:0000256" key="1">
    <source>
        <dbReference type="ARBA" id="ARBA00022723"/>
    </source>
</evidence>
<gene>
    <name evidence="13" type="ORF">JG687_00004414</name>
    <name evidence="14" type="ORF">PC110_g57</name>
    <name evidence="8" type="ORF">PC113_g307</name>
    <name evidence="9" type="ORF">PC115_g173</name>
    <name evidence="10" type="ORF">PC117_g1583</name>
    <name evidence="11" type="ORF">PC118_g1104</name>
    <name evidence="12" type="ORF">PC129_g1490</name>
</gene>
<evidence type="ECO:0000256" key="4">
    <source>
        <dbReference type="PROSITE-ProRule" id="PRU00027"/>
    </source>
</evidence>
<evidence type="ECO:0000313" key="14">
    <source>
        <dbReference type="EMBL" id="RAW43765.1"/>
    </source>
</evidence>
<dbReference type="EMBL" id="MJFZ01000001">
    <property type="protein sequence ID" value="RAW43765.1"/>
    <property type="molecule type" value="Genomic_DNA"/>
</dbReference>
<evidence type="ECO:0000313" key="8">
    <source>
        <dbReference type="EMBL" id="KAG2869320.1"/>
    </source>
</evidence>
<dbReference type="InterPro" id="IPR003656">
    <property type="entry name" value="Znf_BED"/>
</dbReference>
<dbReference type="EMBL" id="JAENGZ010000151">
    <property type="protein sequence ID" value="KAG6967191.1"/>
    <property type="molecule type" value="Genomic_DNA"/>
</dbReference>
<dbReference type="EMBL" id="RCMG01000003">
    <property type="protein sequence ID" value="KAG2869320.1"/>
    <property type="molecule type" value="Genomic_DNA"/>
</dbReference>
<keyword evidence="5" id="KW-0175">Coiled coil</keyword>
<feature type="coiled-coil region" evidence="5">
    <location>
        <begin position="172"/>
        <end position="229"/>
    </location>
</feature>
<name>A0A329T4C6_9STRA</name>
<dbReference type="EMBL" id="RCMV01000023">
    <property type="protein sequence ID" value="KAG3227991.1"/>
    <property type="molecule type" value="Genomic_DNA"/>
</dbReference>
<evidence type="ECO:0000256" key="2">
    <source>
        <dbReference type="ARBA" id="ARBA00022771"/>
    </source>
</evidence>
<dbReference type="Proteomes" id="UP000251314">
    <property type="component" value="Unassembled WGS sequence"/>
</dbReference>
<accession>A0A329T4C6</accession>
<keyword evidence="2 4" id="KW-0863">Zinc-finger</keyword>
<dbReference type="EMBL" id="RCMI01000002">
    <property type="protein sequence ID" value="KAG2944683.1"/>
    <property type="molecule type" value="Genomic_DNA"/>
</dbReference>
<evidence type="ECO:0000256" key="6">
    <source>
        <dbReference type="SAM" id="MobiDB-lite"/>
    </source>
</evidence>
<keyword evidence="3" id="KW-0862">Zinc</keyword>
<dbReference type="EMBL" id="RCML01000013">
    <property type="protein sequence ID" value="KAG2998749.1"/>
    <property type="molecule type" value="Genomic_DNA"/>
</dbReference>
<evidence type="ECO:0000256" key="5">
    <source>
        <dbReference type="SAM" id="Coils"/>
    </source>
</evidence>
<dbReference type="Proteomes" id="UP000688947">
    <property type="component" value="Unassembled WGS sequence"/>
</dbReference>
<feature type="domain" description="BED-type" evidence="7">
    <location>
        <begin position="3"/>
        <end position="50"/>
    </location>
</feature>
<organism evidence="14 15">
    <name type="scientific">Phytophthora cactorum</name>
    <dbReference type="NCBI Taxonomy" id="29920"/>
    <lineage>
        <taxon>Eukaryota</taxon>
        <taxon>Sar</taxon>
        <taxon>Stramenopiles</taxon>
        <taxon>Oomycota</taxon>
        <taxon>Peronosporomycetes</taxon>
        <taxon>Peronosporales</taxon>
        <taxon>Peronosporaceae</taxon>
        <taxon>Phytophthora</taxon>
    </lineage>
</organism>
<evidence type="ECO:0000313" key="13">
    <source>
        <dbReference type="EMBL" id="KAG6967191.1"/>
    </source>
</evidence>
<dbReference type="EMBL" id="RCMK01000019">
    <property type="protein sequence ID" value="KAG2953937.1"/>
    <property type="molecule type" value="Genomic_DNA"/>
</dbReference>